<dbReference type="CDD" id="cd07425">
    <property type="entry name" value="MPP_Shelphs"/>
    <property type="match status" value="1"/>
</dbReference>
<dbReference type="PANTHER" id="PTHR47680">
    <property type="entry name" value="SHEWANELLA-LIKE PROTEIN PHOSPHATASE 2"/>
    <property type="match status" value="1"/>
</dbReference>
<evidence type="ECO:0000313" key="4">
    <source>
        <dbReference type="Proteomes" id="UP001497512"/>
    </source>
</evidence>
<dbReference type="InterPro" id="IPR004843">
    <property type="entry name" value="Calcineurin-like_PHP"/>
</dbReference>
<evidence type="ECO:0000256" key="1">
    <source>
        <dbReference type="SAM" id="MobiDB-lite"/>
    </source>
</evidence>
<reference evidence="3" key="1">
    <citation type="submission" date="2024-02" db="EMBL/GenBank/DDBJ databases">
        <authorList>
            <consortium name="ELIXIR-Norway"/>
            <consortium name="Elixir Norway"/>
        </authorList>
    </citation>
    <scope>NUCLEOTIDE SEQUENCE</scope>
</reference>
<dbReference type="EMBL" id="OZ019903">
    <property type="protein sequence ID" value="CAK9196823.1"/>
    <property type="molecule type" value="Genomic_DNA"/>
</dbReference>
<protein>
    <recommendedName>
        <fullName evidence="2">Calcineurin-like phosphoesterase domain-containing protein</fullName>
    </recommendedName>
</protein>
<dbReference type="Proteomes" id="UP001497512">
    <property type="component" value="Chromosome 11"/>
</dbReference>
<dbReference type="Gene3D" id="3.60.21.10">
    <property type="match status" value="1"/>
</dbReference>
<accession>A0ABP0THJ7</accession>
<dbReference type="InterPro" id="IPR041787">
    <property type="entry name" value="MPP_Shelphs"/>
</dbReference>
<gene>
    <name evidence="3" type="ORF">CSSPTR1EN2_LOCUS3667</name>
</gene>
<proteinExistence type="predicted"/>
<dbReference type="PANTHER" id="PTHR47680:SF2">
    <property type="entry name" value="SHEWANELLA-LIKE PROTEIN PHOSPHATASE 2"/>
    <property type="match status" value="1"/>
</dbReference>
<evidence type="ECO:0000313" key="3">
    <source>
        <dbReference type="EMBL" id="CAK9196823.1"/>
    </source>
</evidence>
<sequence length="431" mass="47077">MVKETKPGAAAAAQDPVLCSKVPTLVSAFVDSFVDFVVGGQILGSPAASSLNQQASRRFTRVDEVHGNQGKQLQQQQNKKNKERRMLTTWLPAPERLIAIGDLHGDLSKTRAALGVAQVIDENDHWIGGKTVVVQVGDLLDRGGEELKVIYLLEKLRLEAQRSGGNVHIMNGNHEIMNMEGDFRYVTLAGMHEFRTWAHWFNLGNLLKERCGGLGKQPNLFHSIPASYPEGLRARMAALRPGGPISSRFLASHPTVLVVGSSVFVHGGLLPAHVDHGLDRINLEVRDWMLGGNGWRAPSYLHGADAVVWLRKYSDVKESQCDCELLHQSIASIPGVQRMVVGHTIQFPMGINSICNDAVIRVDVGLSKGCGDGEPQVLEIKRDRELRVISAHSPTQFINAGSMVHRGMGIRGDDDKAHHPSLSVRDPKSGG</sequence>
<dbReference type="Pfam" id="PF00149">
    <property type="entry name" value="Metallophos"/>
    <property type="match status" value="1"/>
</dbReference>
<feature type="domain" description="Calcineurin-like phosphoesterase" evidence="2">
    <location>
        <begin position="96"/>
        <end position="298"/>
    </location>
</feature>
<feature type="region of interest" description="Disordered" evidence="1">
    <location>
        <begin position="408"/>
        <end position="431"/>
    </location>
</feature>
<evidence type="ECO:0000259" key="2">
    <source>
        <dbReference type="Pfam" id="PF00149"/>
    </source>
</evidence>
<name>A0ABP0THJ7_9BRYO</name>
<dbReference type="InterPro" id="IPR029052">
    <property type="entry name" value="Metallo-depent_PP-like"/>
</dbReference>
<keyword evidence="4" id="KW-1185">Reference proteome</keyword>
<dbReference type="SUPFAM" id="SSF56300">
    <property type="entry name" value="Metallo-dependent phosphatases"/>
    <property type="match status" value="1"/>
</dbReference>
<organism evidence="3 4">
    <name type="scientific">Sphagnum troendelagicum</name>
    <dbReference type="NCBI Taxonomy" id="128251"/>
    <lineage>
        <taxon>Eukaryota</taxon>
        <taxon>Viridiplantae</taxon>
        <taxon>Streptophyta</taxon>
        <taxon>Embryophyta</taxon>
        <taxon>Bryophyta</taxon>
        <taxon>Sphagnophytina</taxon>
        <taxon>Sphagnopsida</taxon>
        <taxon>Sphagnales</taxon>
        <taxon>Sphagnaceae</taxon>
        <taxon>Sphagnum</taxon>
    </lineage>
</organism>